<evidence type="ECO:0000313" key="3">
    <source>
        <dbReference type="WBParaSite" id="SCUD_0001283501-mRNA-1"/>
    </source>
</evidence>
<proteinExistence type="predicted"/>
<dbReference type="EMBL" id="UZAK01035406">
    <property type="protein sequence ID" value="VDP50239.1"/>
    <property type="molecule type" value="Genomic_DNA"/>
</dbReference>
<evidence type="ECO:0000313" key="1">
    <source>
        <dbReference type="EMBL" id="VDP50239.1"/>
    </source>
</evidence>
<organism evidence="3">
    <name type="scientific">Schistosoma curassoni</name>
    <dbReference type="NCBI Taxonomy" id="6186"/>
    <lineage>
        <taxon>Eukaryota</taxon>
        <taxon>Metazoa</taxon>
        <taxon>Spiralia</taxon>
        <taxon>Lophotrochozoa</taxon>
        <taxon>Platyhelminthes</taxon>
        <taxon>Trematoda</taxon>
        <taxon>Digenea</taxon>
        <taxon>Strigeidida</taxon>
        <taxon>Schistosomatoidea</taxon>
        <taxon>Schistosomatidae</taxon>
        <taxon>Schistosoma</taxon>
    </lineage>
</organism>
<dbReference type="InterPro" id="IPR023214">
    <property type="entry name" value="HAD_sf"/>
</dbReference>
<sequence>MSIFVLICKFVVNNLIYIIQYFFSICDFFKKTYFIPLSDNPDVDVLGSNLYNNFLRRFRHVSGGDKSPTEGHSQYKKVSVAQSRTVPPDAAFLPQTAKGIDSVLVRTGVYKPTDRTRVHYCHRDFQGAADLVLPTFEVEDCLEGVQLILNLQKFHPDKQIAK</sequence>
<reference evidence="3" key="1">
    <citation type="submission" date="2016-06" db="UniProtKB">
        <authorList>
            <consortium name="WormBaseParasite"/>
        </authorList>
    </citation>
    <scope>IDENTIFICATION</scope>
</reference>
<keyword evidence="2" id="KW-1185">Reference proteome</keyword>
<evidence type="ECO:0000313" key="2">
    <source>
        <dbReference type="Proteomes" id="UP000279833"/>
    </source>
</evidence>
<name>A0A183KCU2_9TREM</name>
<accession>A0A183KCU2</accession>
<dbReference type="Proteomes" id="UP000279833">
    <property type="component" value="Unassembled WGS sequence"/>
</dbReference>
<gene>
    <name evidence="1" type="ORF">SCUD_LOCUS12832</name>
</gene>
<dbReference type="Gene3D" id="3.40.50.1000">
    <property type="entry name" value="HAD superfamily/HAD-like"/>
    <property type="match status" value="1"/>
</dbReference>
<dbReference type="WBParaSite" id="SCUD_0001283501-mRNA-1">
    <property type="protein sequence ID" value="SCUD_0001283501-mRNA-1"/>
    <property type="gene ID" value="SCUD_0001283501"/>
</dbReference>
<dbReference type="AlphaFoldDB" id="A0A183KCU2"/>
<reference evidence="1 2" key="2">
    <citation type="submission" date="2018-11" db="EMBL/GenBank/DDBJ databases">
        <authorList>
            <consortium name="Pathogen Informatics"/>
        </authorList>
    </citation>
    <scope>NUCLEOTIDE SEQUENCE [LARGE SCALE GENOMIC DNA]</scope>
    <source>
        <strain evidence="1">Dakar</strain>
        <strain evidence="2">Dakar, Senegal</strain>
    </source>
</reference>
<protein>
    <submittedName>
        <fullName evidence="1 3">Uncharacterized protein</fullName>
    </submittedName>
</protein>